<dbReference type="AlphaFoldDB" id="A0A7G9YZ77"/>
<evidence type="ECO:0000313" key="1">
    <source>
        <dbReference type="EMBL" id="QNO53311.1"/>
    </source>
</evidence>
<accession>A0A7G9YZ77</accession>
<name>A0A7G9YZ77_9EURY</name>
<dbReference type="EMBL" id="MT631537">
    <property type="protein sequence ID" value="QNO53311.1"/>
    <property type="molecule type" value="Genomic_DNA"/>
</dbReference>
<reference evidence="1" key="1">
    <citation type="submission" date="2020-06" db="EMBL/GenBank/DDBJ databases">
        <title>Unique genomic features of the anaerobic methanotrophic archaea.</title>
        <authorList>
            <person name="Chadwick G.L."/>
            <person name="Skennerton C.T."/>
            <person name="Laso-Perez R."/>
            <person name="Leu A.O."/>
            <person name="Speth D.R."/>
            <person name="Yu H."/>
            <person name="Morgan-Lang C."/>
            <person name="Hatzenpichler R."/>
            <person name="Goudeau D."/>
            <person name="Malmstrom R."/>
            <person name="Brazelton W.J."/>
            <person name="Woyke T."/>
            <person name="Hallam S.J."/>
            <person name="Tyson G.W."/>
            <person name="Wegener G."/>
            <person name="Boetius A."/>
            <person name="Orphan V."/>
        </authorList>
    </citation>
    <scope>NUCLEOTIDE SEQUENCE</scope>
</reference>
<organism evidence="1">
    <name type="scientific">Candidatus Methanophagaceae archaeon ANME-1 ERB6</name>
    <dbReference type="NCBI Taxonomy" id="2759912"/>
    <lineage>
        <taxon>Archaea</taxon>
        <taxon>Methanobacteriati</taxon>
        <taxon>Methanobacteriota</taxon>
        <taxon>Stenosarchaea group</taxon>
        <taxon>Methanomicrobia</taxon>
        <taxon>Candidatus Methanophagales</taxon>
        <taxon>Candidatus Methanophagaceae</taxon>
    </lineage>
</organism>
<sequence>MIEKNGKNKFNFIVIPKSNHKITQIFTRKSKDQETGIVFLLPDFWSCVNLVKSCGL</sequence>
<proteinExistence type="predicted"/>
<gene>
    <name evidence="1" type="ORF">AFNPGKIM_00007</name>
</gene>
<protein>
    <submittedName>
        <fullName evidence="1">Uncharacterized protein</fullName>
    </submittedName>
</protein>